<feature type="transmembrane region" description="Helical" evidence="1">
    <location>
        <begin position="44"/>
        <end position="64"/>
    </location>
</feature>
<gene>
    <name evidence="2" type="ORF">ALECFALPRED_006147</name>
</gene>
<accession>A0A8H3EP40</accession>
<evidence type="ECO:0000313" key="2">
    <source>
        <dbReference type="EMBL" id="CAF9910069.1"/>
    </source>
</evidence>
<keyword evidence="1" id="KW-0472">Membrane</keyword>
<dbReference type="OrthoDB" id="3365267at2759"/>
<keyword evidence="1" id="KW-1133">Transmembrane helix</keyword>
<reference evidence="2" key="1">
    <citation type="submission" date="2021-03" db="EMBL/GenBank/DDBJ databases">
        <authorList>
            <person name="Tagirdzhanova G."/>
        </authorList>
    </citation>
    <scope>NUCLEOTIDE SEQUENCE</scope>
</reference>
<comment type="caution">
    <text evidence="2">The sequence shown here is derived from an EMBL/GenBank/DDBJ whole genome shotgun (WGS) entry which is preliminary data.</text>
</comment>
<sequence>MSTDSFAVLRKNAGEDISKLAEEHFKHDLQDSDRDILKNAANKMGTHATVGSLLGLGLGLLLAFRIRRSRTQMFNAFRTAEKPTHVKFADGREEAIPDIASLLKPTTLGDIAAYFLFSAGGLFLGGETGLLTGSTSAGRTITKDPGSRARIEAAFRKFRADVLRKEADDLDGGKGVAGVLGF</sequence>
<dbReference type="EMBL" id="CAJPDR010000039">
    <property type="protein sequence ID" value="CAF9910069.1"/>
    <property type="molecule type" value="Genomic_DNA"/>
</dbReference>
<organism evidence="2 3">
    <name type="scientific">Alectoria fallacina</name>
    <dbReference type="NCBI Taxonomy" id="1903189"/>
    <lineage>
        <taxon>Eukaryota</taxon>
        <taxon>Fungi</taxon>
        <taxon>Dikarya</taxon>
        <taxon>Ascomycota</taxon>
        <taxon>Pezizomycotina</taxon>
        <taxon>Lecanoromycetes</taxon>
        <taxon>OSLEUM clade</taxon>
        <taxon>Lecanoromycetidae</taxon>
        <taxon>Lecanorales</taxon>
        <taxon>Lecanorineae</taxon>
        <taxon>Parmeliaceae</taxon>
        <taxon>Alectoria</taxon>
    </lineage>
</organism>
<dbReference type="AlphaFoldDB" id="A0A8H3EP40"/>
<keyword evidence="3" id="KW-1185">Reference proteome</keyword>
<name>A0A8H3EP40_9LECA</name>
<proteinExistence type="predicted"/>
<dbReference type="Proteomes" id="UP000664203">
    <property type="component" value="Unassembled WGS sequence"/>
</dbReference>
<protein>
    <submittedName>
        <fullName evidence="2">Uncharacterized protein</fullName>
    </submittedName>
</protein>
<evidence type="ECO:0000313" key="3">
    <source>
        <dbReference type="Proteomes" id="UP000664203"/>
    </source>
</evidence>
<keyword evidence="1" id="KW-0812">Transmembrane</keyword>
<evidence type="ECO:0000256" key="1">
    <source>
        <dbReference type="SAM" id="Phobius"/>
    </source>
</evidence>